<evidence type="ECO:0000256" key="3">
    <source>
        <dbReference type="ARBA" id="ARBA00023136"/>
    </source>
</evidence>
<accession>A0AAD5E8D0</accession>
<reference evidence="5" key="1">
    <citation type="submission" date="2021-06" db="EMBL/GenBank/DDBJ databases">
        <authorList>
            <consortium name="DOE Joint Genome Institute"/>
            <person name="Mondo S.J."/>
            <person name="Amses K.R."/>
            <person name="Simmons D.R."/>
            <person name="Longcore J.E."/>
            <person name="Seto K."/>
            <person name="Alves G.H."/>
            <person name="Bonds A.E."/>
            <person name="Quandt C.A."/>
            <person name="Davis W.J."/>
            <person name="Chang Y."/>
            <person name="Letcher P.M."/>
            <person name="Powell M.J."/>
            <person name="Kuo A."/>
            <person name="Labutti K."/>
            <person name="Pangilinan J."/>
            <person name="Andreopoulos W."/>
            <person name="Tritt A."/>
            <person name="Riley R."/>
            <person name="Hundley H."/>
            <person name="Johnson J."/>
            <person name="Lipzen A."/>
            <person name="Barry K."/>
            <person name="Berbee M.L."/>
            <person name="Buchler N.E."/>
            <person name="Grigoriev I.V."/>
            <person name="Spatafora J.W."/>
            <person name="Stajich J.E."/>
            <person name="James T.Y."/>
        </authorList>
    </citation>
    <scope>NUCLEOTIDE SEQUENCE</scope>
    <source>
        <strain evidence="5">AG</strain>
    </source>
</reference>
<reference evidence="5" key="2">
    <citation type="journal article" date="2022" name="Proc. Natl. Acad. Sci. U.S.A.">
        <title>Diploid-dominant life cycles characterize the early evolution of Fungi.</title>
        <authorList>
            <person name="Amses K.R."/>
            <person name="Simmons D.R."/>
            <person name="Longcore J.E."/>
            <person name="Mondo S.J."/>
            <person name="Seto K."/>
            <person name="Jeronimo G.H."/>
            <person name="Bonds A.E."/>
            <person name="Quandt C.A."/>
            <person name="Davis W.J."/>
            <person name="Chang Y."/>
            <person name="Federici B.A."/>
            <person name="Kuo A."/>
            <person name="LaButti K."/>
            <person name="Pangilinan J."/>
            <person name="Andreopoulos W."/>
            <person name="Tritt A."/>
            <person name="Riley R."/>
            <person name="Hundley H."/>
            <person name="Johnson J."/>
            <person name="Lipzen A."/>
            <person name="Barry K."/>
            <person name="Lang B.F."/>
            <person name="Cuomo C.A."/>
            <person name="Buchler N.E."/>
            <person name="Grigoriev I.V."/>
            <person name="Spatafora J.W."/>
            <person name="Stajich J.E."/>
            <person name="James T.Y."/>
        </authorList>
    </citation>
    <scope>NUCLEOTIDE SEQUENCE</scope>
    <source>
        <strain evidence="5">AG</strain>
    </source>
</reference>
<name>A0AAD5E8D0_UMBRA</name>
<feature type="transmembrane region" description="Helical" evidence="4">
    <location>
        <begin position="137"/>
        <end position="157"/>
    </location>
</feature>
<comment type="subcellular location">
    <subcellularLocation>
        <location evidence="4">Membrane</location>
        <topology evidence="4">Multi-pass membrane protein</topology>
    </subcellularLocation>
</comment>
<keyword evidence="2 4" id="KW-1133">Transmembrane helix</keyword>
<dbReference type="EMBL" id="MU620926">
    <property type="protein sequence ID" value="KAI8578769.1"/>
    <property type="molecule type" value="Genomic_DNA"/>
</dbReference>
<comment type="caution">
    <text evidence="5">The sequence shown here is derived from an EMBL/GenBank/DDBJ whole genome shotgun (WGS) entry which is preliminary data.</text>
</comment>
<dbReference type="Pfam" id="PF04145">
    <property type="entry name" value="Ctr"/>
    <property type="match status" value="1"/>
</dbReference>
<keyword evidence="6" id="KW-1185">Reference proteome</keyword>
<keyword evidence="4" id="KW-0186">Copper</keyword>
<sequence>MSGCADYTQMCSNVSVVSECKTNTMLPGLPTTQDAAQYVQSICSSMAMDGCDACVFPAGGGYPQCDILSTYAHLCTSMPDMDQCASFKSICQATPSFSLCSSSGSTDAPPSMIMYFHQGIHEYVLFKSWVPNNNGQYVGAWFAIFFIAVFYQGLNVLRSNCEAYWLLSAEKGDKKWRLLGKNGFFVGYFAWKHTKIDLMRLVFTFIESTISYALMLITMTFNVGLFFAVVTGLAVGIFFFGRHRSLAGLAEAGKLDGCASCQ</sequence>
<dbReference type="InterPro" id="IPR007274">
    <property type="entry name" value="Cop_transporter"/>
</dbReference>
<evidence type="ECO:0000256" key="1">
    <source>
        <dbReference type="ARBA" id="ARBA00022692"/>
    </source>
</evidence>
<organism evidence="5 6">
    <name type="scientific">Umbelopsis ramanniana AG</name>
    <dbReference type="NCBI Taxonomy" id="1314678"/>
    <lineage>
        <taxon>Eukaryota</taxon>
        <taxon>Fungi</taxon>
        <taxon>Fungi incertae sedis</taxon>
        <taxon>Mucoromycota</taxon>
        <taxon>Mucoromycotina</taxon>
        <taxon>Umbelopsidomycetes</taxon>
        <taxon>Umbelopsidales</taxon>
        <taxon>Umbelopsidaceae</taxon>
        <taxon>Umbelopsis</taxon>
    </lineage>
</organism>
<keyword evidence="3 4" id="KW-0472">Membrane</keyword>
<dbReference type="Proteomes" id="UP001206595">
    <property type="component" value="Unassembled WGS sequence"/>
</dbReference>
<dbReference type="GO" id="GO:0005375">
    <property type="term" value="F:copper ion transmembrane transporter activity"/>
    <property type="evidence" value="ECO:0007669"/>
    <property type="project" value="UniProtKB-UniRule"/>
</dbReference>
<gene>
    <name evidence="5" type="ORF">K450DRAFT_245412</name>
</gene>
<keyword evidence="4" id="KW-0187">Copper transport</keyword>
<keyword evidence="4" id="KW-0813">Transport</keyword>
<keyword evidence="4" id="KW-0406">Ion transport</keyword>
<dbReference type="RefSeq" id="XP_051443773.1">
    <property type="nucleotide sequence ID" value="XM_051589748.1"/>
</dbReference>
<dbReference type="AlphaFoldDB" id="A0AAD5E8D0"/>
<evidence type="ECO:0000256" key="4">
    <source>
        <dbReference type="RuleBase" id="RU367022"/>
    </source>
</evidence>
<dbReference type="GeneID" id="75915093"/>
<keyword evidence="1 4" id="KW-0812">Transmembrane</keyword>
<evidence type="ECO:0000256" key="2">
    <source>
        <dbReference type="ARBA" id="ARBA00022989"/>
    </source>
</evidence>
<comment type="similarity">
    <text evidence="4">Belongs to the copper transporter (Ctr) (TC 1.A.56) family. SLC31A subfamily.</text>
</comment>
<feature type="transmembrane region" description="Helical" evidence="4">
    <location>
        <begin position="223"/>
        <end position="241"/>
    </location>
</feature>
<evidence type="ECO:0000313" key="6">
    <source>
        <dbReference type="Proteomes" id="UP001206595"/>
    </source>
</evidence>
<dbReference type="PANTHER" id="PTHR12483:SF119">
    <property type="entry name" value="COPPER TRANSPORT PROTEIN-RELATED"/>
    <property type="match status" value="1"/>
</dbReference>
<dbReference type="GO" id="GO:0016020">
    <property type="term" value="C:membrane"/>
    <property type="evidence" value="ECO:0007669"/>
    <property type="project" value="UniProtKB-SubCell"/>
</dbReference>
<proteinExistence type="inferred from homology"/>
<protein>
    <recommendedName>
        <fullName evidence="4">Copper transport protein</fullName>
    </recommendedName>
</protein>
<evidence type="ECO:0000313" key="5">
    <source>
        <dbReference type="EMBL" id="KAI8578769.1"/>
    </source>
</evidence>
<dbReference type="PANTHER" id="PTHR12483">
    <property type="entry name" value="SOLUTE CARRIER FAMILY 31 COPPER TRANSPORTERS"/>
    <property type="match status" value="1"/>
</dbReference>